<dbReference type="PROSITE" id="PS01124">
    <property type="entry name" value="HTH_ARAC_FAMILY_2"/>
    <property type="match status" value="1"/>
</dbReference>
<evidence type="ECO:0000256" key="1">
    <source>
        <dbReference type="ARBA" id="ARBA00023015"/>
    </source>
</evidence>
<dbReference type="Gene3D" id="1.10.10.60">
    <property type="entry name" value="Homeodomain-like"/>
    <property type="match status" value="2"/>
</dbReference>
<protein>
    <recommendedName>
        <fullName evidence="4">HTH araC/xylS-type domain-containing protein</fullName>
    </recommendedName>
</protein>
<gene>
    <name evidence="5" type="ORF">SSIM_05980</name>
</gene>
<keyword evidence="1" id="KW-0805">Transcription regulation</keyword>
<keyword evidence="3" id="KW-0804">Transcription</keyword>
<dbReference type="Proteomes" id="UP000017131">
    <property type="component" value="Unassembled WGS sequence"/>
</dbReference>
<accession>A0ABP2YUN8</accession>
<dbReference type="Pfam" id="PF12833">
    <property type="entry name" value="HTH_18"/>
    <property type="match status" value="1"/>
</dbReference>
<proteinExistence type="predicted"/>
<dbReference type="EMBL" id="AXDY01000004">
    <property type="protein sequence ID" value="ERS93744.1"/>
    <property type="molecule type" value="Genomic_DNA"/>
</dbReference>
<comment type="caution">
    <text evidence="5">The sequence shown here is derived from an EMBL/GenBank/DDBJ whole genome shotgun (WGS) entry which is preliminary data.</text>
</comment>
<dbReference type="SUPFAM" id="SSF46689">
    <property type="entry name" value="Homeodomain-like"/>
    <property type="match status" value="2"/>
</dbReference>
<sequence>MRSSIIDLYAAENLPANRCYDGVLLLWPVNDTAEIQRSAQVETVNNTVCLINHNEVFQVSKNKKMMMVYVASDWFLEKDFAFFNYCFNIQMVQSNSKIEKAMLILLEKYLEETLTEELIKKCISEICDILIEEASVEIKHTSHQLIASLDYREKKIVDYINEHIGEKLTLETVAKEVYISPTTLSSSFYKIFNMGFRNYIETLRIGLSIEMLVTTDRKILDISEEVGFSNFSGYYRKFKRHLDTTPNDYRHKSKLSKDLCYLVEDQDSEVSEQGKKVYLKKIKDILKNWTEDKENIIYVDNNNPIYSPTRPFVMTIQIRTLEELKEVMVYHRHQEIFDFDDEVMFLIHPSIPTIHQHFSTSELVAMLDTIYQSNARVAFELESKEDIDYVKHELLQSRAFTDHQAYAYLKKDTSKISITFSLQNQSLKDIYIQKMRIKEIGFNVNFNLDVTKLFNDPEKFKALELPIKRVNFDYFFIDNEKLKHPYLEKSYKKMPMKQLANLNTLQSVMKQVHLEERKYILLNVPNRKLLNEDMSLLDSTPLMMYMFMRFYSILSGIGVDLYQRTDTNIAFLFDTNGFKTTLYFLYRQLSGFETFYFYEDDACLMTRGDEHYSIIVYDWRIIENEIHEGNQSCHRFYIGFKDKSLRDNYLVTREVTDYKHGNIKEIISPNIMPTFKWPKDLKRKIKNANNPKFDVFEHNFNNGTLSVDVEYNSLQLISLYKTTK</sequence>
<dbReference type="PANTHER" id="PTHR43280:SF28">
    <property type="entry name" value="HTH-TYPE TRANSCRIPTIONAL ACTIVATOR RHAS"/>
    <property type="match status" value="1"/>
</dbReference>
<evidence type="ECO:0000259" key="4">
    <source>
        <dbReference type="PROSITE" id="PS01124"/>
    </source>
</evidence>
<keyword evidence="2" id="KW-0238">DNA-binding</keyword>
<dbReference type="PANTHER" id="PTHR43280">
    <property type="entry name" value="ARAC-FAMILY TRANSCRIPTIONAL REGULATOR"/>
    <property type="match status" value="1"/>
</dbReference>
<name>A0ABP2YUN8_STASI</name>
<dbReference type="SMART" id="SM00342">
    <property type="entry name" value="HTH_ARAC"/>
    <property type="match status" value="1"/>
</dbReference>
<feature type="domain" description="HTH araC/xylS-type" evidence="4">
    <location>
        <begin position="154"/>
        <end position="252"/>
    </location>
</feature>
<dbReference type="InterPro" id="IPR018060">
    <property type="entry name" value="HTH_AraC"/>
</dbReference>
<organism evidence="5 6">
    <name type="scientific">Staphylococcus simulans UMC-CNS-990</name>
    <dbReference type="NCBI Taxonomy" id="1405498"/>
    <lineage>
        <taxon>Bacteria</taxon>
        <taxon>Bacillati</taxon>
        <taxon>Bacillota</taxon>
        <taxon>Bacilli</taxon>
        <taxon>Bacillales</taxon>
        <taxon>Staphylococcaceae</taxon>
        <taxon>Staphylococcus</taxon>
    </lineage>
</organism>
<dbReference type="InterPro" id="IPR009057">
    <property type="entry name" value="Homeodomain-like_sf"/>
</dbReference>
<evidence type="ECO:0000313" key="6">
    <source>
        <dbReference type="Proteomes" id="UP000017131"/>
    </source>
</evidence>
<dbReference type="PROSITE" id="PS00041">
    <property type="entry name" value="HTH_ARAC_FAMILY_1"/>
    <property type="match status" value="1"/>
</dbReference>
<keyword evidence="6" id="KW-1185">Reference proteome</keyword>
<dbReference type="InterPro" id="IPR018062">
    <property type="entry name" value="HTH_AraC-typ_CS"/>
</dbReference>
<reference evidence="5 6" key="1">
    <citation type="journal article" date="2013" name="Genome Announc.">
        <title>Draft Genome Sequence of Staphylococcus simulans UMC-CNS-990, Isolated from a Case of Chronic Bovine Mastitis.</title>
        <authorList>
            <person name="Calcutt M.J."/>
            <person name="Foecking M.F."/>
            <person name="Hsieh H.Y."/>
            <person name="Perry J."/>
            <person name="Stewart G.C."/>
            <person name="Middleton J.R."/>
        </authorList>
    </citation>
    <scope>NUCLEOTIDE SEQUENCE [LARGE SCALE GENOMIC DNA]</scope>
    <source>
        <strain evidence="5 6">UMC-CNS-990</strain>
    </source>
</reference>
<evidence type="ECO:0000256" key="3">
    <source>
        <dbReference type="ARBA" id="ARBA00023163"/>
    </source>
</evidence>
<evidence type="ECO:0000313" key="5">
    <source>
        <dbReference type="EMBL" id="ERS93744.1"/>
    </source>
</evidence>
<dbReference type="RefSeq" id="WP_023015433.1">
    <property type="nucleotide sequence ID" value="NZ_AXDY01000004.1"/>
</dbReference>
<evidence type="ECO:0000256" key="2">
    <source>
        <dbReference type="ARBA" id="ARBA00023125"/>
    </source>
</evidence>